<gene>
    <name evidence="1" type="ORF">SEA_WEASELS2_72</name>
</gene>
<evidence type="ECO:0000313" key="1">
    <source>
        <dbReference type="EMBL" id="AOZ63661.1"/>
    </source>
</evidence>
<keyword evidence="2" id="KW-1185">Reference proteome</keyword>
<proteinExistence type="predicted"/>
<dbReference type="Proteomes" id="UP000224902">
    <property type="component" value="Segment"/>
</dbReference>
<sequence length="148" mass="16733">MLTNPKLKSVFSLYVDDIDFVADVSSFVLKSDKLDAKQITFGKYTQGMDVKWTLGLKGLFDGGSAGSLHDYLWNNAGRTVTFILKPFQGFDPNTKRYYTGQVRIPYRPDISVKAGQYSTFDYEFKVVGHPSRGDQPNGFMTTGYYDSY</sequence>
<reference evidence="2" key="1">
    <citation type="submission" date="2016-08" db="EMBL/GenBank/DDBJ databases">
        <authorList>
            <person name="Seilhamer J.J."/>
        </authorList>
    </citation>
    <scope>NUCLEOTIDE SEQUENCE [LARGE SCALE GENOMIC DNA]</scope>
</reference>
<evidence type="ECO:0000313" key="2">
    <source>
        <dbReference type="Proteomes" id="UP000224902"/>
    </source>
</evidence>
<protein>
    <submittedName>
        <fullName evidence="1">Major tail protein</fullName>
    </submittedName>
</protein>
<dbReference type="EMBL" id="KX774321">
    <property type="protein sequence ID" value="AOZ63661.1"/>
    <property type="molecule type" value="Genomic_DNA"/>
</dbReference>
<organism evidence="1 2">
    <name type="scientific">Rhodococcus phage Weasels2</name>
    <dbReference type="NCBI Taxonomy" id="1897437"/>
    <lineage>
        <taxon>Viruses</taxon>
        <taxon>Duplodnaviria</taxon>
        <taxon>Heunggongvirae</taxon>
        <taxon>Uroviricota</taxon>
        <taxon>Caudoviricetes</taxon>
        <taxon>Weaselvirus</taxon>
        <taxon>Weaselvirus weasel</taxon>
    </lineage>
</organism>
<accession>A0A1I9SA55</accession>
<name>A0A1I9SA55_9CAUD</name>